<organism evidence="2 3">
    <name type="scientific">Xanthomonas theicola</name>
    <dbReference type="NCBI Taxonomy" id="56464"/>
    <lineage>
        <taxon>Bacteria</taxon>
        <taxon>Pseudomonadati</taxon>
        <taxon>Pseudomonadota</taxon>
        <taxon>Gammaproteobacteria</taxon>
        <taxon>Lysobacterales</taxon>
        <taxon>Lysobacteraceae</taxon>
        <taxon>Xanthomonas</taxon>
    </lineage>
</organism>
<proteinExistence type="predicted"/>
<reference evidence="2 3" key="1">
    <citation type="submission" date="2016-08" db="EMBL/GenBank/DDBJ databases">
        <title>Evolution of the type three secretion system and type three effector repertoires in Xanthomonas.</title>
        <authorList>
            <person name="Merda D."/>
            <person name="Briand M."/>
            <person name="Bosis E."/>
            <person name="Rousseau C."/>
            <person name="Portier P."/>
            <person name="Jacques M.-A."/>
            <person name="Fischer-Le Saux M."/>
        </authorList>
    </citation>
    <scope>NUCLEOTIDE SEQUENCE [LARGE SCALE GENOMIC DNA]</scope>
    <source>
        <strain evidence="2 3">CFBP 4691</strain>
    </source>
</reference>
<feature type="transmembrane region" description="Helical" evidence="1">
    <location>
        <begin position="6"/>
        <end position="26"/>
    </location>
</feature>
<dbReference type="OrthoDB" id="6401547at2"/>
<comment type="caution">
    <text evidence="2">The sequence shown here is derived from an EMBL/GenBank/DDBJ whole genome shotgun (WGS) entry which is preliminary data.</text>
</comment>
<protein>
    <recommendedName>
        <fullName evidence="4">Aerotolerance regulator N-terminal domain-containing protein</fullName>
    </recommendedName>
</protein>
<dbReference type="RefSeq" id="WP_128421158.1">
    <property type="nucleotide sequence ID" value="NZ_CP049017.1"/>
</dbReference>
<keyword evidence="1" id="KW-0472">Membrane</keyword>
<dbReference type="Proteomes" id="UP000239898">
    <property type="component" value="Unassembled WGS sequence"/>
</dbReference>
<name>A0A2S6ZCI3_9XANT</name>
<gene>
    <name evidence="2" type="ORF">XthCFBP4691_15035</name>
</gene>
<dbReference type="AlphaFoldDB" id="A0A2S6ZCI3"/>
<evidence type="ECO:0000313" key="3">
    <source>
        <dbReference type="Proteomes" id="UP000239898"/>
    </source>
</evidence>
<dbReference type="EMBL" id="MIGX01000086">
    <property type="protein sequence ID" value="PPT87784.1"/>
    <property type="molecule type" value="Genomic_DNA"/>
</dbReference>
<sequence>MTFATFPSWVVAVGAALLLALVTLLYRLRVRRTPVALAGATLWQQAVRQLPPRRLGGRWRRPLAWLLSLLLVLLLWLAAAGLRNPLADDGRRHVYYLDASAWLLGAGAFDAARAALERDVAARPAAQREVLLGDGMPSLLLAGDERTALLRARLRDSAARARPSGFPAWLASAGREGSDTLVHYYGAAPVLAAARGARPAGVQVEASFLAPPLAGNRGIVALGAAPAASGRWDAVDVLVALDAVGGPPPGRDALDVRLDGRPLPAGIRTVDDATGMLLTDVPAAGGTLQVALRQRDHFAADDAAALVLPMRRRLRVGVVGTLPPTLRDVLALDPSLQQVAPLQAQVLVVAADADADADAAAGAGVPALRLAAASGGAPAFRFTVRAATEQQALADHLGALGIDQARNTAIADELGRAVGVDVAQGAFRQVQAWQELFAADGGFAQSPAMPLFVDRSLHWLADQAPWVPYAVAGQPLQQALLLQGLGQSAAVRERALGDRVVLPAAGLHTVAGQPLQVGLFDRAITRGVAAPATPAARGGAAPAAFARGDLASAALLLALLLCCVEWRLHVRGRIP</sequence>
<keyword evidence="1" id="KW-1133">Transmembrane helix</keyword>
<keyword evidence="3" id="KW-1185">Reference proteome</keyword>
<evidence type="ECO:0000313" key="2">
    <source>
        <dbReference type="EMBL" id="PPT87784.1"/>
    </source>
</evidence>
<feature type="transmembrane region" description="Helical" evidence="1">
    <location>
        <begin position="63"/>
        <end position="82"/>
    </location>
</feature>
<keyword evidence="1" id="KW-0812">Transmembrane</keyword>
<evidence type="ECO:0008006" key="4">
    <source>
        <dbReference type="Google" id="ProtNLM"/>
    </source>
</evidence>
<evidence type="ECO:0000256" key="1">
    <source>
        <dbReference type="SAM" id="Phobius"/>
    </source>
</evidence>
<accession>A0A2S6ZCI3</accession>